<dbReference type="SUPFAM" id="SSF52374">
    <property type="entry name" value="Nucleotidylyl transferase"/>
    <property type="match status" value="1"/>
</dbReference>
<keyword evidence="3" id="KW-1185">Reference proteome</keyword>
<accession>A0AAV2IIK8</accession>
<evidence type="ECO:0000313" key="3">
    <source>
        <dbReference type="Proteomes" id="UP001497497"/>
    </source>
</evidence>
<feature type="non-terminal residue" evidence="2">
    <location>
        <position position="1"/>
    </location>
</feature>
<dbReference type="PANTHER" id="PTHR10055">
    <property type="entry name" value="TRYPTOPHANYL-TRNA SYNTHETASE"/>
    <property type="match status" value="1"/>
</dbReference>
<evidence type="ECO:0000256" key="1">
    <source>
        <dbReference type="ARBA" id="ARBA00030268"/>
    </source>
</evidence>
<protein>
    <recommendedName>
        <fullName evidence="1">Tryptophanyl-tRNA synthetase</fullName>
    </recommendedName>
</protein>
<dbReference type="GO" id="GO:0005737">
    <property type="term" value="C:cytoplasm"/>
    <property type="evidence" value="ECO:0007669"/>
    <property type="project" value="TreeGrafter"/>
</dbReference>
<dbReference type="EMBL" id="CAXITT010000872">
    <property type="protein sequence ID" value="CAL1546872.1"/>
    <property type="molecule type" value="Genomic_DNA"/>
</dbReference>
<proteinExistence type="predicted"/>
<name>A0AAV2IIK8_LYMST</name>
<evidence type="ECO:0000313" key="2">
    <source>
        <dbReference type="EMBL" id="CAL1546872.1"/>
    </source>
</evidence>
<dbReference type="InterPro" id="IPR014729">
    <property type="entry name" value="Rossmann-like_a/b/a_fold"/>
</dbReference>
<comment type="caution">
    <text evidence="2">The sequence shown here is derived from an EMBL/GenBank/DDBJ whole genome shotgun (WGS) entry which is preliminary data.</text>
</comment>
<dbReference type="Gene3D" id="3.40.50.620">
    <property type="entry name" value="HUPs"/>
    <property type="match status" value="1"/>
</dbReference>
<dbReference type="PANTHER" id="PTHR10055:SF1">
    <property type="entry name" value="TRYPTOPHAN--TRNA LIGASE, CYTOPLASMIC"/>
    <property type="match status" value="1"/>
</dbReference>
<organism evidence="2 3">
    <name type="scientific">Lymnaea stagnalis</name>
    <name type="common">Great pond snail</name>
    <name type="synonym">Helix stagnalis</name>
    <dbReference type="NCBI Taxonomy" id="6523"/>
    <lineage>
        <taxon>Eukaryota</taxon>
        <taxon>Metazoa</taxon>
        <taxon>Spiralia</taxon>
        <taxon>Lophotrochozoa</taxon>
        <taxon>Mollusca</taxon>
        <taxon>Gastropoda</taxon>
        <taxon>Heterobranchia</taxon>
        <taxon>Euthyneura</taxon>
        <taxon>Panpulmonata</taxon>
        <taxon>Hygrophila</taxon>
        <taxon>Lymnaeoidea</taxon>
        <taxon>Lymnaeidae</taxon>
        <taxon>Lymnaea</taxon>
    </lineage>
</organism>
<reference evidence="2 3" key="1">
    <citation type="submission" date="2024-04" db="EMBL/GenBank/DDBJ databases">
        <authorList>
            <consortium name="Genoscope - CEA"/>
            <person name="William W."/>
        </authorList>
    </citation>
    <scope>NUCLEOTIDE SEQUENCE [LARGE SCALE GENOMIC DNA]</scope>
</reference>
<sequence length="77" mass="9274">VRFECQRIDEDLITRFQKVIGKRPHHLLRRKLFISHREMDNILDLHEKKQPFYLYTGISPSSKAMHIGYLVVFSFTK</sequence>
<gene>
    <name evidence="2" type="ORF">GSLYS_00020249001</name>
</gene>
<dbReference type="AlphaFoldDB" id="A0AAV2IIK8"/>
<dbReference type="GO" id="GO:0006436">
    <property type="term" value="P:tryptophanyl-tRNA aminoacylation"/>
    <property type="evidence" value="ECO:0007669"/>
    <property type="project" value="TreeGrafter"/>
</dbReference>
<dbReference type="GO" id="GO:0004830">
    <property type="term" value="F:tryptophan-tRNA ligase activity"/>
    <property type="evidence" value="ECO:0007669"/>
    <property type="project" value="TreeGrafter"/>
</dbReference>
<dbReference type="Proteomes" id="UP001497497">
    <property type="component" value="Unassembled WGS sequence"/>
</dbReference>